<dbReference type="Gene3D" id="1.10.10.10">
    <property type="entry name" value="Winged helix-like DNA-binding domain superfamily/Winged helix DNA-binding domain"/>
    <property type="match status" value="1"/>
</dbReference>
<dbReference type="InterPro" id="IPR036390">
    <property type="entry name" value="WH_DNA-bd_sf"/>
</dbReference>
<dbReference type="EMBL" id="CP012160">
    <property type="protein sequence ID" value="AKS46202.1"/>
    <property type="molecule type" value="Genomic_DNA"/>
</dbReference>
<organism evidence="1 2">
    <name type="scientific">Octadecabacter temperatus</name>
    <dbReference type="NCBI Taxonomy" id="1458307"/>
    <lineage>
        <taxon>Bacteria</taxon>
        <taxon>Pseudomonadati</taxon>
        <taxon>Pseudomonadota</taxon>
        <taxon>Alphaproteobacteria</taxon>
        <taxon>Rhodobacterales</taxon>
        <taxon>Roseobacteraceae</taxon>
        <taxon>Octadecabacter</taxon>
    </lineage>
</organism>
<dbReference type="GO" id="GO:0006950">
    <property type="term" value="P:response to stress"/>
    <property type="evidence" value="ECO:0007669"/>
    <property type="project" value="TreeGrafter"/>
</dbReference>
<dbReference type="AlphaFoldDB" id="A0A0K0Y5R8"/>
<dbReference type="RefSeq" id="WP_049834517.1">
    <property type="nucleotide sequence ID" value="NZ_CP012160.1"/>
</dbReference>
<evidence type="ECO:0000313" key="1">
    <source>
        <dbReference type="EMBL" id="AKS46202.1"/>
    </source>
</evidence>
<dbReference type="OrthoDB" id="8804410at2"/>
<dbReference type="Proteomes" id="UP000067444">
    <property type="component" value="Chromosome"/>
</dbReference>
<dbReference type="InterPro" id="IPR036388">
    <property type="entry name" value="WH-like_DNA-bd_sf"/>
</dbReference>
<dbReference type="KEGG" id="otm:OSB_16540"/>
<gene>
    <name evidence="1" type="ORF">OSB_16540</name>
</gene>
<sequence>MSTKITRSPRAGIVLVDSQALRLSQAIAAYQQGQVTWLIDELAKQGFDTLTPTHVSFLSTLDCADNYASEVARRLNLSRQAVHKTVAELSTLGYIQNVPNPIKRNSKVIQITAHGEALIAAARRLYAELDDSLCQDCAPSDIERMINLLGNQFSS</sequence>
<dbReference type="PANTHER" id="PTHR33164">
    <property type="entry name" value="TRANSCRIPTIONAL REGULATOR, MARR FAMILY"/>
    <property type="match status" value="1"/>
</dbReference>
<dbReference type="GO" id="GO:0003700">
    <property type="term" value="F:DNA-binding transcription factor activity"/>
    <property type="evidence" value="ECO:0007669"/>
    <property type="project" value="InterPro"/>
</dbReference>
<dbReference type="InterPro" id="IPR039422">
    <property type="entry name" value="MarR/SlyA-like"/>
</dbReference>
<evidence type="ECO:0000313" key="2">
    <source>
        <dbReference type="Proteomes" id="UP000067444"/>
    </source>
</evidence>
<name>A0A0K0Y5R8_9RHOB</name>
<accession>A0A0K0Y5R8</accession>
<protein>
    <submittedName>
        <fullName evidence="1">MarR family protein</fullName>
    </submittedName>
</protein>
<dbReference type="SMART" id="SM00347">
    <property type="entry name" value="HTH_MARR"/>
    <property type="match status" value="1"/>
</dbReference>
<dbReference type="PANTHER" id="PTHR33164:SF57">
    <property type="entry name" value="MARR-FAMILY TRANSCRIPTIONAL REGULATOR"/>
    <property type="match status" value="1"/>
</dbReference>
<dbReference type="SUPFAM" id="SSF46785">
    <property type="entry name" value="Winged helix' DNA-binding domain"/>
    <property type="match status" value="1"/>
</dbReference>
<reference evidence="1 2" key="1">
    <citation type="journal article" date="2015" name="Genome Announc.">
        <title>Closed Genome Sequence of Octadecabacter temperatus SB1, the First Mesophilic Species of the Genus Octadecabacter.</title>
        <authorList>
            <person name="Voget S."/>
            <person name="Billerbeck S."/>
            <person name="Simon M."/>
            <person name="Daniel R."/>
        </authorList>
    </citation>
    <scope>NUCLEOTIDE SEQUENCE [LARGE SCALE GENOMIC DNA]</scope>
    <source>
        <strain evidence="1 2">SB1</strain>
    </source>
</reference>
<dbReference type="STRING" id="1458307.OSB_16540"/>
<keyword evidence="2" id="KW-1185">Reference proteome</keyword>
<dbReference type="InterPro" id="IPR000835">
    <property type="entry name" value="HTH_MarR-typ"/>
</dbReference>
<proteinExistence type="predicted"/>